<dbReference type="Pfam" id="PF01791">
    <property type="entry name" value="DeoC"/>
    <property type="match status" value="1"/>
</dbReference>
<proteinExistence type="predicted"/>
<evidence type="ECO:0000313" key="4">
    <source>
        <dbReference type="Proteomes" id="UP000698800"/>
    </source>
</evidence>
<organism evidence="3 4">
    <name type="scientific">Glutinoglossum americanum</name>
    <dbReference type="NCBI Taxonomy" id="1670608"/>
    <lineage>
        <taxon>Eukaryota</taxon>
        <taxon>Fungi</taxon>
        <taxon>Dikarya</taxon>
        <taxon>Ascomycota</taxon>
        <taxon>Pezizomycotina</taxon>
        <taxon>Geoglossomycetes</taxon>
        <taxon>Geoglossales</taxon>
        <taxon>Geoglossaceae</taxon>
        <taxon>Glutinoglossum</taxon>
    </lineage>
</organism>
<dbReference type="OrthoDB" id="70823at2759"/>
<dbReference type="Gene3D" id="3.20.20.70">
    <property type="entry name" value="Aldolase class I"/>
    <property type="match status" value="2"/>
</dbReference>
<keyword evidence="2" id="KW-0704">Schiff base</keyword>
<dbReference type="SMART" id="SM01133">
    <property type="entry name" value="DeoC"/>
    <property type="match status" value="1"/>
</dbReference>
<dbReference type="InterPro" id="IPR013785">
    <property type="entry name" value="Aldolase_TIM"/>
</dbReference>
<dbReference type="PIRSF" id="PIRSF001357">
    <property type="entry name" value="DeoC"/>
    <property type="match status" value="1"/>
</dbReference>
<name>A0A9P8I800_9PEZI</name>
<evidence type="ECO:0000256" key="2">
    <source>
        <dbReference type="PIRSR" id="PIRSR001357-50"/>
    </source>
</evidence>
<dbReference type="SUPFAM" id="SSF51569">
    <property type="entry name" value="Aldolase"/>
    <property type="match status" value="1"/>
</dbReference>
<comment type="caution">
    <text evidence="3">The sequence shown here is derived from an EMBL/GenBank/DDBJ whole genome shotgun (WGS) entry which is preliminary data.</text>
</comment>
<evidence type="ECO:0000313" key="3">
    <source>
        <dbReference type="EMBL" id="KAH0541290.1"/>
    </source>
</evidence>
<dbReference type="NCBIfam" id="TIGR00126">
    <property type="entry name" value="deoC"/>
    <property type="match status" value="1"/>
</dbReference>
<dbReference type="GO" id="GO:0009264">
    <property type="term" value="P:deoxyribonucleotide catabolic process"/>
    <property type="evidence" value="ECO:0007669"/>
    <property type="project" value="InterPro"/>
</dbReference>
<dbReference type="Proteomes" id="UP000698800">
    <property type="component" value="Unassembled WGS sequence"/>
</dbReference>
<dbReference type="EMBL" id="JAGHQL010000082">
    <property type="protein sequence ID" value="KAH0541290.1"/>
    <property type="molecule type" value="Genomic_DNA"/>
</dbReference>
<protein>
    <recommendedName>
        <fullName evidence="5">Deoxyribose-phosphate aldolase</fullName>
    </recommendedName>
</protein>
<dbReference type="AlphaFoldDB" id="A0A9P8I800"/>
<feature type="active site" description="Schiff-base intermediate with acetaldehyde" evidence="2">
    <location>
        <position position="167"/>
    </location>
</feature>
<dbReference type="GO" id="GO:0005737">
    <property type="term" value="C:cytoplasm"/>
    <property type="evidence" value="ECO:0007669"/>
    <property type="project" value="InterPro"/>
</dbReference>
<dbReference type="PANTHER" id="PTHR10889:SF1">
    <property type="entry name" value="DEOXYRIBOSE-PHOSPHATE ALDOLASE"/>
    <property type="match status" value="1"/>
</dbReference>
<evidence type="ECO:0000256" key="1">
    <source>
        <dbReference type="ARBA" id="ARBA00022490"/>
    </source>
</evidence>
<dbReference type="InterPro" id="IPR011343">
    <property type="entry name" value="DeoC"/>
</dbReference>
<keyword evidence="4" id="KW-1185">Reference proteome</keyword>
<reference evidence="3" key="1">
    <citation type="submission" date="2021-03" db="EMBL/GenBank/DDBJ databases">
        <title>Comparative genomics and phylogenomic investigation of the class Geoglossomycetes provide insights into ecological specialization and systematics.</title>
        <authorList>
            <person name="Melie T."/>
            <person name="Pirro S."/>
            <person name="Miller A.N."/>
            <person name="Quandt A."/>
        </authorList>
    </citation>
    <scope>NUCLEOTIDE SEQUENCE</scope>
    <source>
        <strain evidence="3">GBOQ0MN5Z8</strain>
    </source>
</reference>
<dbReference type="GO" id="GO:0004139">
    <property type="term" value="F:deoxyribose-phosphate aldolase activity"/>
    <property type="evidence" value="ECO:0007669"/>
    <property type="project" value="InterPro"/>
</dbReference>
<sequence>MDSRNRTNTEWKKLIDAKITEVDDMTSILTHSLLPGFENPLDIVKHIDHTALKPGSTEAQIDRLCGEARQYGFKLGYLLDSPDVNGSESYTAIAKGARELDMVIHIGALKSGNFAVVYDDILSISQACSSSSTKVILKAIVETALLTRSEIIAACYLAAEAGVDFVKTCTGFSGGEATIKDVTVMHKTVSYRKGLVEVKASGGVRNLVDAVNLCKAGASRIGTSAGVNIAREAIAEELARSS</sequence>
<dbReference type="InterPro" id="IPR002915">
    <property type="entry name" value="DeoC/FbaB/LacD_aldolase"/>
</dbReference>
<evidence type="ECO:0008006" key="5">
    <source>
        <dbReference type="Google" id="ProtNLM"/>
    </source>
</evidence>
<accession>A0A9P8I800</accession>
<dbReference type="GO" id="GO:0016052">
    <property type="term" value="P:carbohydrate catabolic process"/>
    <property type="evidence" value="ECO:0007669"/>
    <property type="project" value="TreeGrafter"/>
</dbReference>
<dbReference type="PANTHER" id="PTHR10889">
    <property type="entry name" value="DEOXYRIBOSE-PHOSPHATE ALDOLASE"/>
    <property type="match status" value="1"/>
</dbReference>
<gene>
    <name evidence="3" type="ORF">FGG08_004214</name>
</gene>
<feature type="active site" description="Proton donor/acceptor" evidence="2">
    <location>
        <position position="199"/>
    </location>
</feature>
<keyword evidence="1" id="KW-0963">Cytoplasm</keyword>